<protein>
    <submittedName>
        <fullName evidence="6">Peptide synthetase</fullName>
    </submittedName>
</protein>
<dbReference type="InterPro" id="IPR006162">
    <property type="entry name" value="Ppantetheine_attach_site"/>
</dbReference>
<evidence type="ECO:0000256" key="1">
    <source>
        <dbReference type="ARBA" id="ARBA00022450"/>
    </source>
</evidence>
<dbReference type="GeneID" id="85360144"/>
<dbReference type="FunFam" id="3.40.50.12780:FF:000024">
    <property type="entry name" value="Nonribosomal siderophore peptide synthase SidC"/>
    <property type="match status" value="1"/>
</dbReference>
<gene>
    <name evidence="6" type="ORF">EV420DRAFT_1636500</name>
</gene>
<dbReference type="Pfam" id="PF00668">
    <property type="entry name" value="Condensation"/>
    <property type="match status" value="5"/>
</dbReference>
<dbReference type="PROSITE" id="PS00012">
    <property type="entry name" value="PHOSPHOPANTETHEINE"/>
    <property type="match status" value="2"/>
</dbReference>
<dbReference type="RefSeq" id="XP_060336770.1">
    <property type="nucleotide sequence ID" value="XM_060476596.1"/>
</dbReference>
<dbReference type="InterPro" id="IPR001242">
    <property type="entry name" value="Condensation_dom"/>
</dbReference>
<evidence type="ECO:0000259" key="5">
    <source>
        <dbReference type="PROSITE" id="PS50075"/>
    </source>
</evidence>
<dbReference type="GO" id="GO:0043041">
    <property type="term" value="P:amino acid activation for nonribosomal peptide biosynthetic process"/>
    <property type="evidence" value="ECO:0007669"/>
    <property type="project" value="TreeGrafter"/>
</dbReference>
<dbReference type="Pfam" id="PF00550">
    <property type="entry name" value="PP-binding"/>
    <property type="match status" value="5"/>
</dbReference>
<dbReference type="InterPro" id="IPR042099">
    <property type="entry name" value="ANL_N_sf"/>
</dbReference>
<feature type="compositionally biased region" description="Polar residues" evidence="4">
    <location>
        <begin position="3989"/>
        <end position="4000"/>
    </location>
</feature>
<feature type="domain" description="Carrier" evidence="5">
    <location>
        <begin position="2914"/>
        <end position="2990"/>
    </location>
</feature>
<keyword evidence="7" id="KW-1185">Reference proteome</keyword>
<dbReference type="EMBL" id="JAUEPS010000004">
    <property type="protein sequence ID" value="KAK0465943.1"/>
    <property type="molecule type" value="Genomic_DNA"/>
</dbReference>
<dbReference type="GO" id="GO:0044550">
    <property type="term" value="P:secondary metabolite biosynthetic process"/>
    <property type="evidence" value="ECO:0007669"/>
    <property type="project" value="TreeGrafter"/>
</dbReference>
<feature type="region of interest" description="Disordered" evidence="4">
    <location>
        <begin position="3989"/>
        <end position="4011"/>
    </location>
</feature>
<feature type="domain" description="Carrier" evidence="5">
    <location>
        <begin position="1816"/>
        <end position="1892"/>
    </location>
</feature>
<evidence type="ECO:0000256" key="4">
    <source>
        <dbReference type="SAM" id="MobiDB-lite"/>
    </source>
</evidence>
<dbReference type="GO" id="GO:0031177">
    <property type="term" value="F:phosphopantetheine binding"/>
    <property type="evidence" value="ECO:0007669"/>
    <property type="project" value="InterPro"/>
</dbReference>
<accession>A0AA39TTH2</accession>
<dbReference type="SUPFAM" id="SSF47336">
    <property type="entry name" value="ACP-like"/>
    <property type="match status" value="5"/>
</dbReference>
<dbReference type="Gene3D" id="3.30.559.30">
    <property type="entry name" value="Nonribosomal peptide synthetase, condensation domain"/>
    <property type="match status" value="5"/>
</dbReference>
<dbReference type="Gene3D" id="3.30.559.10">
    <property type="entry name" value="Chloramphenicol acetyltransferase-like domain"/>
    <property type="match status" value="5"/>
</dbReference>
<dbReference type="PROSITE" id="PS00455">
    <property type="entry name" value="AMP_BINDING"/>
    <property type="match status" value="2"/>
</dbReference>
<name>A0AA39TTH2_ARMTA</name>
<dbReference type="GO" id="GO:0005737">
    <property type="term" value="C:cytoplasm"/>
    <property type="evidence" value="ECO:0007669"/>
    <property type="project" value="TreeGrafter"/>
</dbReference>
<dbReference type="Gene3D" id="3.40.50.12780">
    <property type="entry name" value="N-terminal domain of ligase-like"/>
    <property type="match status" value="3"/>
</dbReference>
<dbReference type="Gene3D" id="1.10.1200.10">
    <property type="entry name" value="ACP-like"/>
    <property type="match status" value="5"/>
</dbReference>
<dbReference type="SUPFAM" id="SSF56801">
    <property type="entry name" value="Acetyl-CoA synthetase-like"/>
    <property type="match status" value="3"/>
</dbReference>
<evidence type="ECO:0000313" key="6">
    <source>
        <dbReference type="EMBL" id="KAK0465943.1"/>
    </source>
</evidence>
<dbReference type="PANTHER" id="PTHR45527">
    <property type="entry name" value="NONRIBOSOMAL PEPTIDE SYNTHETASE"/>
    <property type="match status" value="1"/>
</dbReference>
<sequence>MDSSSPDEPVRALPPTRIPCFFPSITGVAQNPLTVITFDVSASAPASADTLAFATVVRTLIGTTGEFAFRFQDDACVIAEGRDEQDATEHLVTRQNSRVTGLEAIEVQLSSSSLTTESKVRAGPVAVADDNSHTHVPSQTLAVAPVLFHLHISPSSLVLRFSEKHIPNSLAWRLLHLYIQESGIAVASTNDDEFSLVNHPPQGFPFSNERPALLHGAFLQKAADNPDATAVDFLDAQNAPRRAISYRQLDQQSYNIARILRYLVHETKSIIPLALPPSPELYVGYISVLRASCAFSPLPGLDAAPVERIVELVRDVRAPVVLGIGSRPEWMDAVEDVHWVDVASAVAPEEAPLEWEPPCESDLAYVLFTSGSTGKPKGVQITHLGAACSISSHLAVRALLPGTRWFQFAASTFDPSLMETFMNFSSGTTICAANRQRLLTNPEAVLSELSCSHMMATPSFAAMLRPECIGSSFELWTMGERLSERVIDAFSRPDQGYVLYNAYGPTEAAINVTLRLHPRNESGSRLGPPISTASMMILDPTEPVLVPLGFPGELGLGGPQLAKGYLNMPEQTGRAFVEIDGIGRVYRTGDRARIVIDEDGQWSGIEYLGRMGMDQVKLSGRRVELGEIEAILSAVPGVQSAHAVVHKSDSGAEQLLALITPEEKSLIDEVGRVAEARLPAHMRPVGYFLAQTTPRSTAGKADRRAIAKLVAALFSGSQANDRVMEDTGSEVDPEILKTVVRLVAETAELDEASISLSSSFISLGIDSLRGVRFLTLAREAGFKSLTILDVLQNPTPMYLSRKLMESQDQDTDTNAPTKHVEILEKFAAEAGPAVRQEHDHVNRITPATPMQASLLALYLRSEGQSGYINHSVYSLKKEVDLERFKQAWEAVVRHNAILRTSFVLVDNSTISPFALVSGEECDIRWIEDLGEDVDVLIEDYVERTPRNLSLRHPWAVALMRNGDSSDVRFVLTLHHALFDGASLALMLEELAILYHDPNAVVPRDDFKNAIIDVLNADMDACNGYWVEELKDFTPDSFPDLTGLRQSAKEPGFHVSTVMSSTSMSDLARKARKLNATPLAVVQAAWASILLAYSESDAEDIVFGSIVGGRTSEALEHTVGPVFTAVPVRVRNVTGATTGDLLSRLVQNNVDSLIKRHPPTAVLSGDNGIIYDTTVALQQFGQGASQTELWTSAIYPAMATEFAVVLEIWPEEGDLIRLRATCSNNVLIPTASENMLQQFDDILRNILDRPTDLPFLHATSGVRHELQASINPMPTLQSVLPSTLIHHEFEQNARLQPDALAVWFKSDLTHPERDIRWTYGELDRRANQLAHHLVKTYGELYDTPIPLCMEKCPELYVAILGVVKAGGCWCPVDHAAPELRQKDLFLRAGGPVVLVVDQEACRELRTAIPEGLDVLALDDVRLLNEPENAPVVDTSSAHLAYLIWTSGTTGAPKGVPIEHRAAVQALTVLQEAIPFNSPGVRCLNFSAYTFDVSILDVFYALGKSCGTLCSSSKDILVGQFADVVNSFQATHAFLTPAFMAQSTLSACNSLESLISIGEKLPDTVADAWSRPGTVSLNTYGPAEATIIATYRRFQPNETTKAQNVGLPIPTISCFAVQNERVLLRGAVGELALGGHQNARGYHNQLDMTSKKFINHPIAGKIYLTGDIVRFLHDGTCEFVGRNDDLVKLGGIRVELSEISAALGSCHALAREASTMLLSRPDRPQKVVCTFISAPTLDNDGNVCTDHEAVAIACAARKHADLSLPVFMHPNVIVVVQHIPHTASNKVDRKALGEYYASMDISAWESAIAVAMGDNDDKAWSHNEEKIRNVLSDLTDTPLDSISKTTRFAALGIDSIRAVQLTSRLRGVGLPVAVSDILRHPSTKQLARMVLSSETDELPSSVPISAWFEEFDSLWRPHVQRTLQDVERILPCTPLQEGMLGETVKHESAYWSHRLFSFGRAVDLDKLLEAWTDVATRTEALRTVFLPAAAYSVAGTDTAPSPVFIQALLSQPLVHASRQRCNRRNVNNDAEQIARSIVVSRIGSQLPPWSLTIFNTDNDTQSWLMLSIHHALYDADAIGHLLADVQTSYQGGSHISRLQLSGALSLVSGNTDPKMSDVFWQDVLSPFADEDANFWPNLSSDEDSGRKTRFYSASFEPDRNDLAHAASEVQCSISHVLQAAWSYVLSSYLRTDKVVFGETLSVRVGNAKLASAIAPLITTTPVAASIVGNTSPRTLISAIATLSSQCVNYRFVSLQRLRRILQKPVRQPVFPAVFVIYSVDEEAPSPTIPSLWADCTDIASLGVEHPLAVNVAVMANKVVVNVLGSSDFMASKQVKLLADQFSAVLEVMLESLDRPLSNLSPSLKEQHLSVLRSIPVPTFSSSSGFEPIQWLSKRALTSPDEVAISIYKAKKGTHSTWTFRELDEASNRIAHWIRRGTTYLGVIALCMPQCHAMFAYQFGILKSGCVYLPIGYEIPAFRKRLLFRTGGASLVFTVASCAEDFVSIEPARIVDIDDTQHAQQISGYPVSAPAYSAPEVVCIMFRDGHLSTSRPCFVSSSSLVALVEAFAYKLHRHHSLNDAGEFLSWLPLSCDGHLLELLLPLRTGMAIASVSRVLLQDDCPTVLNNTGVTHAILLPAWLERKGVRPCDVPRLQCTILTGYLSHSPLLDEWTGSSDITVLSAFGLSETAGICFMGKYCSTTTNWNVGNIVSNYAAVVLRAESIQPTLRGEEGELCLSGKSISPGYLPGSVGRFVLNTLYGPILRTGFVARVRADESVDLLRRDEVFLRERKLDLAEISEVVSSLAQQGLNVHTLALDHPEGLQTYVITFISRSMNADPLLGSLPNVCTTDAALARALLSTCRSRLPPYLVPDLIIPLDFIPLANVFSSLVDHKRLKHVFIRSSLATLSGPGEQSSVSRPLTALEKEICSIISGITQVPADAMNADTTTLELGIDSLSAISLSFQMKAAGFFVPPHVILAGPSVSKLAKSSRSLVEDRNYVSTWEMETRLEERIRSRLPDHDIQLVQPCLPLQEGLVAHTLNSAQPIYVNHFVLRINEADLSQLRNAINETITANDILRTCFFVDDSNVVQVVLSYVSSIWKVVEVPDDEDPLVILRGDMGAVELDVVQNLGTRPPIRLALYSSKVKSTYLRLTMHHAIYDGESLPMLLSEIYERYLGCFTLQRPPISRLIGHLAHQSQESARSFYSDYLDNAPKPALTHTYGNLESNHQRHVLDVPLSVLEQTARALNISLHVLALSAFGIALGEHRKSSDSVFGVVLSGRTLLVDGVDNMLAPCITTVPVRVRAVDAQIFADIARQVQVDLSSVMEHQHTPLRLIQRWLGSGEQLFDTLFNFNRLTTSPSSSHNLWSVLESKAAIDYPLAVAFESNPSENTATILAGYTPGFGLSASVTSLLTRITNLLIDPNQAVMPTLSSPSTQAPVERPSYDPSTWSSQEILVRDVVAKLCNVDPILITKDVSFIHLGVDSITSIRLAQQLRAEGFTVPTFAIMRHPCIGELVNYANESSVDVSESADAIVSAFKELQAQLRSKYEPSIRLLAEDDIITAIFPATPLQTGMLTQTVASSGRLYMGDHAIELHPLVSTQRLKSAWEQIIASTDILRCSFLACPEGDHAWIAAVHSNVPIRWTEYSLSSNAEIRSVGQKIKDAEAIQDGHAFEVPPLSFHLICAPDTRILIALIHHCLYDGLSLPSIFDDVAAVYRGLSPLKRPQFPEAVPFILHSSKDESDFWRRRLSEFSCAPLTRKQATTARGHLARTLLSLPESALNSIKMLGVTVQAVALLAWGKTLASITGSPDVVFGQVVSGRAIELDNALHASGPLFNTIPFRFTLSELAWTNAEAAQAQHVSNVQSEPHHHVPLRIIQRKWRADASTGESLFDTLFVFQQHTGEQSRSRLDLWAPYSLSNDASPAEYPLNLEIIHASDVLEIRAGCQSQVFSEDELRGTLEILRKTLENIILKPSDSVLSYPPNLREVATISQESAVPSPSKSNADEREPTREFSPNEAVLRDIFSNISRIPLERIGLHAPLYALGLDSIAAIQIASRCRSQGLDIAVSDVFVGETIAGICRNYEASQSSAHEATSTRELVQEHERTQALELLGLGDEDIEEMLPVLPGQHYHLCAWLSCGGTFYEPVFVYKPSEQLDVDRLRQAWDALRKRHSILRTVFAATSSSNVLQVVEKNLPKSDLNWTFAEFDGDFEQHVKEQVRIEYRRPSTLFTPSGRIKLVRVRNQDAVLLVLHHATYDAWSVPLLVADLCALYQGFDCKSAPDFTGFVKHVSNMSDKAAEAAFWRDSLKINGSSLLEPKQTCSDLKQVFVRAPAIISSTDSLQSRCQAAGLGLQALVLAVWSRVGKSLTGQDSPVLGVYHTSRAASFDDLERLAGPCVNILPMCIPAAGLGQVGDVARQVQIDLGRRTAFEQSALPEILQWVQHDGPLFNIFINLLWHGNKIRTISQDSLLRIFPVGVPTDYAAQEPFELRSSVDALDLSYLPKHGLYIDVALNAETNTIGVAARCHEAILNEEELREVIGSFADGVKAAMDEI</sequence>
<dbReference type="CDD" id="cd19542">
    <property type="entry name" value="CT_NRPS-like"/>
    <property type="match status" value="2"/>
</dbReference>
<dbReference type="PANTHER" id="PTHR45527:SF2">
    <property type="entry name" value="FERRICROCIN SYNTHETASE (NONRIBOSOMAL PEPTIDE SIDEROPHORE SYNTHASE ) (EUROFUNG)"/>
    <property type="match status" value="1"/>
</dbReference>
<organism evidence="6 7">
    <name type="scientific">Armillaria tabescens</name>
    <name type="common">Ringless honey mushroom</name>
    <name type="synonym">Agaricus tabescens</name>
    <dbReference type="NCBI Taxonomy" id="1929756"/>
    <lineage>
        <taxon>Eukaryota</taxon>
        <taxon>Fungi</taxon>
        <taxon>Dikarya</taxon>
        <taxon>Basidiomycota</taxon>
        <taxon>Agaricomycotina</taxon>
        <taxon>Agaricomycetes</taxon>
        <taxon>Agaricomycetidae</taxon>
        <taxon>Agaricales</taxon>
        <taxon>Marasmiineae</taxon>
        <taxon>Physalacriaceae</taxon>
        <taxon>Desarmillaria</taxon>
    </lineage>
</organism>
<keyword evidence="3" id="KW-0436">Ligase</keyword>
<dbReference type="SMART" id="SM00823">
    <property type="entry name" value="PKS_PP"/>
    <property type="match status" value="4"/>
</dbReference>
<dbReference type="SUPFAM" id="SSF52777">
    <property type="entry name" value="CoA-dependent acyltransferases"/>
    <property type="match status" value="10"/>
</dbReference>
<evidence type="ECO:0000313" key="7">
    <source>
        <dbReference type="Proteomes" id="UP001175211"/>
    </source>
</evidence>
<dbReference type="Proteomes" id="UP001175211">
    <property type="component" value="Unassembled WGS sequence"/>
</dbReference>
<feature type="domain" description="Carrier" evidence="5">
    <location>
        <begin position="4012"/>
        <end position="4085"/>
    </location>
</feature>
<dbReference type="InterPro" id="IPR036736">
    <property type="entry name" value="ACP-like_sf"/>
</dbReference>
<dbReference type="InterPro" id="IPR009081">
    <property type="entry name" value="PP-bd_ACP"/>
</dbReference>
<dbReference type="InterPro" id="IPR023213">
    <property type="entry name" value="CAT-like_dom_sf"/>
</dbReference>
<dbReference type="PROSITE" id="PS50075">
    <property type="entry name" value="CARRIER"/>
    <property type="match status" value="5"/>
</dbReference>
<dbReference type="InterPro" id="IPR020845">
    <property type="entry name" value="AMP-binding_CS"/>
</dbReference>
<evidence type="ECO:0000256" key="3">
    <source>
        <dbReference type="ARBA" id="ARBA00022598"/>
    </source>
</evidence>
<dbReference type="Gene3D" id="3.30.300.30">
    <property type="match status" value="3"/>
</dbReference>
<dbReference type="InterPro" id="IPR045851">
    <property type="entry name" value="AMP-bd_C_sf"/>
</dbReference>
<evidence type="ECO:0000256" key="2">
    <source>
        <dbReference type="ARBA" id="ARBA00022553"/>
    </source>
</evidence>
<dbReference type="InterPro" id="IPR020806">
    <property type="entry name" value="PKS_PP-bd"/>
</dbReference>
<keyword evidence="2" id="KW-0597">Phosphoprotein</keyword>
<feature type="domain" description="Carrier" evidence="5">
    <location>
        <begin position="730"/>
        <end position="807"/>
    </location>
</feature>
<comment type="caution">
    <text evidence="6">The sequence shown here is derived from an EMBL/GenBank/DDBJ whole genome shotgun (WGS) entry which is preliminary data.</text>
</comment>
<dbReference type="CDD" id="cd05918">
    <property type="entry name" value="A_NRPS_SidN3_like"/>
    <property type="match status" value="1"/>
</dbReference>
<keyword evidence="1" id="KW-0596">Phosphopantetheine</keyword>
<reference evidence="6" key="1">
    <citation type="submission" date="2023-06" db="EMBL/GenBank/DDBJ databases">
        <authorList>
            <consortium name="Lawrence Berkeley National Laboratory"/>
            <person name="Ahrendt S."/>
            <person name="Sahu N."/>
            <person name="Indic B."/>
            <person name="Wong-Bajracharya J."/>
            <person name="Merenyi Z."/>
            <person name="Ke H.-M."/>
            <person name="Monk M."/>
            <person name="Kocsube S."/>
            <person name="Drula E."/>
            <person name="Lipzen A."/>
            <person name="Balint B."/>
            <person name="Henrissat B."/>
            <person name="Andreopoulos B."/>
            <person name="Martin F.M."/>
            <person name="Harder C.B."/>
            <person name="Rigling D."/>
            <person name="Ford K.L."/>
            <person name="Foster G.D."/>
            <person name="Pangilinan J."/>
            <person name="Papanicolaou A."/>
            <person name="Barry K."/>
            <person name="LaButti K."/>
            <person name="Viragh M."/>
            <person name="Koriabine M."/>
            <person name="Yan M."/>
            <person name="Riley R."/>
            <person name="Champramary S."/>
            <person name="Plett K.L."/>
            <person name="Tsai I.J."/>
            <person name="Slot J."/>
            <person name="Sipos G."/>
            <person name="Plett J."/>
            <person name="Nagy L.G."/>
            <person name="Grigoriev I.V."/>
        </authorList>
    </citation>
    <scope>NUCLEOTIDE SEQUENCE</scope>
    <source>
        <strain evidence="6">CCBAS 213</strain>
    </source>
</reference>
<dbReference type="InterPro" id="IPR000873">
    <property type="entry name" value="AMP-dep_synth/lig_dom"/>
</dbReference>
<dbReference type="GO" id="GO:0016874">
    <property type="term" value="F:ligase activity"/>
    <property type="evidence" value="ECO:0007669"/>
    <property type="project" value="UniProtKB-KW"/>
</dbReference>
<proteinExistence type="predicted"/>
<feature type="domain" description="Carrier" evidence="5">
    <location>
        <begin position="3447"/>
        <end position="3520"/>
    </location>
</feature>
<dbReference type="Pfam" id="PF00501">
    <property type="entry name" value="AMP-binding"/>
    <property type="match status" value="3"/>
</dbReference>